<organism evidence="3 4">
    <name type="scientific">Paraphaeosphaeria sporulosa</name>
    <dbReference type="NCBI Taxonomy" id="1460663"/>
    <lineage>
        <taxon>Eukaryota</taxon>
        <taxon>Fungi</taxon>
        <taxon>Dikarya</taxon>
        <taxon>Ascomycota</taxon>
        <taxon>Pezizomycotina</taxon>
        <taxon>Dothideomycetes</taxon>
        <taxon>Pleosporomycetidae</taxon>
        <taxon>Pleosporales</taxon>
        <taxon>Massarineae</taxon>
        <taxon>Didymosphaeriaceae</taxon>
        <taxon>Paraphaeosphaeria</taxon>
    </lineage>
</organism>
<evidence type="ECO:0008006" key="5">
    <source>
        <dbReference type="Google" id="ProtNLM"/>
    </source>
</evidence>
<dbReference type="EMBL" id="KV441557">
    <property type="protein sequence ID" value="OAG01440.1"/>
    <property type="molecule type" value="Genomic_DNA"/>
</dbReference>
<name>A0A177C441_9PLEO</name>
<feature type="region of interest" description="Disordered" evidence="1">
    <location>
        <begin position="242"/>
        <end position="274"/>
    </location>
</feature>
<protein>
    <recommendedName>
        <fullName evidence="5">Nucleoporin NSP1-like C-terminal domain-containing protein</fullName>
    </recommendedName>
</protein>
<sequence>MGITIIGVLAFAGIAVSSPLVSGPGFLPVQKSDSSSINILPFVASSPTPVALVDHRPRIKVTINPTSQTPNLPTWWPVDSKVHVVVPTSTSTTSTTSTSVEVSALVGVVAPSPTTTSSTTVAVVVALSTSSNSSAVVVVQPSAALTLSATFGSPTAATSGATATPAAATSSASSSSSSGDPLVVVPPPLSPLPIVSSSSALATPVVVMTPTTVSTSTTLPSTAFSTSDDFLFTPDRLTTTVTPTSTSTTTSVTTITSTSTTTTMPTTSVSTTETSSDPAATLALTFNALAEKVKFHDEQIENLAWVAAIDNERVSDRLDEAIGALEKLANQTTDGFYKYKDSIEELANQVEWKFDVVYRAINVTNLLEGQDLETTRKGIKNSRQRVWDLELLTERVEYLETENDKWNHEGGHDPVDARLEALEEQNAYLKQKLEDLLGAEKDAPERAEDHTEEEVYE</sequence>
<evidence type="ECO:0000313" key="3">
    <source>
        <dbReference type="EMBL" id="OAG01440.1"/>
    </source>
</evidence>
<keyword evidence="4" id="KW-1185">Reference proteome</keyword>
<gene>
    <name evidence="3" type="ORF">CC84DRAFT_1179516</name>
</gene>
<dbReference type="OrthoDB" id="10584040at2759"/>
<feature type="signal peptide" evidence="2">
    <location>
        <begin position="1"/>
        <end position="17"/>
    </location>
</feature>
<feature type="chain" id="PRO_5008057774" description="Nucleoporin NSP1-like C-terminal domain-containing protein" evidence="2">
    <location>
        <begin position="18"/>
        <end position="457"/>
    </location>
</feature>
<evidence type="ECO:0000256" key="1">
    <source>
        <dbReference type="SAM" id="MobiDB-lite"/>
    </source>
</evidence>
<dbReference type="InParanoid" id="A0A177C441"/>
<accession>A0A177C441</accession>
<dbReference type="AlphaFoldDB" id="A0A177C441"/>
<keyword evidence="2" id="KW-0732">Signal</keyword>
<dbReference type="GeneID" id="28763908"/>
<feature type="region of interest" description="Disordered" evidence="1">
    <location>
        <begin position="433"/>
        <end position="457"/>
    </location>
</feature>
<evidence type="ECO:0000313" key="4">
    <source>
        <dbReference type="Proteomes" id="UP000077069"/>
    </source>
</evidence>
<proteinExistence type="predicted"/>
<evidence type="ECO:0000256" key="2">
    <source>
        <dbReference type="SAM" id="SignalP"/>
    </source>
</evidence>
<reference evidence="3 4" key="1">
    <citation type="submission" date="2016-05" db="EMBL/GenBank/DDBJ databases">
        <title>Comparative analysis of secretome profiles of manganese(II)-oxidizing ascomycete fungi.</title>
        <authorList>
            <consortium name="DOE Joint Genome Institute"/>
            <person name="Zeiner C.A."/>
            <person name="Purvine S.O."/>
            <person name="Zink E.M."/>
            <person name="Wu S."/>
            <person name="Pasa-Tolic L."/>
            <person name="Chaput D.L."/>
            <person name="Haridas S."/>
            <person name="Grigoriev I.V."/>
            <person name="Santelli C.M."/>
            <person name="Hansel C.M."/>
        </authorList>
    </citation>
    <scope>NUCLEOTIDE SEQUENCE [LARGE SCALE GENOMIC DNA]</scope>
    <source>
        <strain evidence="3 4">AP3s5-JAC2a</strain>
    </source>
</reference>
<dbReference type="RefSeq" id="XP_018031805.1">
    <property type="nucleotide sequence ID" value="XM_018180422.1"/>
</dbReference>
<dbReference type="Proteomes" id="UP000077069">
    <property type="component" value="Unassembled WGS sequence"/>
</dbReference>
<feature type="compositionally biased region" description="Basic and acidic residues" evidence="1">
    <location>
        <begin position="433"/>
        <end position="449"/>
    </location>
</feature>